<dbReference type="GO" id="GO:0006298">
    <property type="term" value="P:mismatch repair"/>
    <property type="evidence" value="ECO:0007669"/>
    <property type="project" value="UniProtKB-UniRule"/>
</dbReference>
<dbReference type="CDD" id="cd00221">
    <property type="entry name" value="Vsr"/>
    <property type="match status" value="1"/>
</dbReference>
<keyword evidence="5 6" id="KW-0234">DNA repair</keyword>
<evidence type="ECO:0000313" key="7">
    <source>
        <dbReference type="EMBL" id="AWB07513.1"/>
    </source>
</evidence>
<evidence type="ECO:0000256" key="5">
    <source>
        <dbReference type="ARBA" id="ARBA00023204"/>
    </source>
</evidence>
<dbReference type="AlphaFoldDB" id="A0A2R4VSU1"/>
<keyword evidence="8" id="KW-1185">Reference proteome</keyword>
<reference evidence="7 8" key="1">
    <citation type="submission" date="2018-04" db="EMBL/GenBank/DDBJ databases">
        <title>Complete genome sequence of the nitrogen-fixing bacterium Azospirillum humicireducens type strain SgZ-5.</title>
        <authorList>
            <person name="Yu Z."/>
        </authorList>
    </citation>
    <scope>NUCLEOTIDE SEQUENCE [LARGE SCALE GENOMIC DNA]</scope>
    <source>
        <strain evidence="7 8">SgZ-5</strain>
        <plasmid evidence="7 8">pYZ2</plasmid>
    </source>
</reference>
<dbReference type="PIRSF" id="PIRSF018267">
    <property type="entry name" value="VSR_endonuc"/>
    <property type="match status" value="1"/>
</dbReference>
<organism evidence="7 8">
    <name type="scientific">Azospirillum humicireducens</name>
    <dbReference type="NCBI Taxonomy" id="1226968"/>
    <lineage>
        <taxon>Bacteria</taxon>
        <taxon>Pseudomonadati</taxon>
        <taxon>Pseudomonadota</taxon>
        <taxon>Alphaproteobacteria</taxon>
        <taxon>Rhodospirillales</taxon>
        <taxon>Azospirillaceae</taxon>
        <taxon>Azospirillum</taxon>
    </lineage>
</organism>
<evidence type="ECO:0000256" key="1">
    <source>
        <dbReference type="ARBA" id="ARBA00022722"/>
    </source>
</evidence>
<comment type="function">
    <text evidence="6">May nick specific sequences that contain T:G mispairs resulting from m5C-deamination.</text>
</comment>
<comment type="similarity">
    <text evidence="6">Belongs to the vsr family.</text>
</comment>
<dbReference type="NCBIfam" id="TIGR00632">
    <property type="entry name" value="vsr"/>
    <property type="match status" value="1"/>
</dbReference>
<keyword evidence="1 6" id="KW-0540">Nuclease</keyword>
<dbReference type="Pfam" id="PF03852">
    <property type="entry name" value="Vsr"/>
    <property type="match status" value="1"/>
</dbReference>
<dbReference type="SUPFAM" id="SSF52980">
    <property type="entry name" value="Restriction endonuclease-like"/>
    <property type="match status" value="1"/>
</dbReference>
<evidence type="ECO:0000313" key="8">
    <source>
        <dbReference type="Proteomes" id="UP000077405"/>
    </source>
</evidence>
<dbReference type="REBASE" id="248649">
    <property type="entry name" value="V.AhuZ5ORFCP"/>
</dbReference>
<dbReference type="EMBL" id="CP028903">
    <property type="protein sequence ID" value="AWB07513.1"/>
    <property type="molecule type" value="Genomic_DNA"/>
</dbReference>
<evidence type="ECO:0000256" key="2">
    <source>
        <dbReference type="ARBA" id="ARBA00022759"/>
    </source>
</evidence>
<dbReference type="GO" id="GO:0016787">
    <property type="term" value="F:hydrolase activity"/>
    <property type="evidence" value="ECO:0007669"/>
    <property type="project" value="UniProtKB-KW"/>
</dbReference>
<dbReference type="Proteomes" id="UP000077405">
    <property type="component" value="Plasmid pYZ2"/>
</dbReference>
<dbReference type="InterPro" id="IPR004603">
    <property type="entry name" value="DNA_mismatch_endonuc_vsr"/>
</dbReference>
<accession>A0A2R4VSU1</accession>
<sequence>MTDTRTPEQRRRIMQAVKTKDTGPEWAVRRWLHARGYRYRLHRKDLPGRPDIVLPGRRLAIFVHGCFWHNHGCEKGRAPKSRLEYWGPKLEANRRRDASKAAELEAQGWRVLTLWQCEIADEATLSAVLLPVLESGKISIDSAPETG</sequence>
<keyword evidence="3 6" id="KW-0227">DNA damage</keyword>
<dbReference type="KEGG" id="ahu:A6A40_21050"/>
<name>A0A2R4VSU1_9PROT</name>
<dbReference type="OrthoDB" id="9801520at2"/>
<protein>
    <recommendedName>
        <fullName evidence="6">Very short patch repair endonuclease</fullName>
        <ecNumber evidence="6">3.1.-.-</ecNumber>
    </recommendedName>
</protein>
<geneLocation type="plasmid" evidence="7 8">
    <name>pYZ2</name>
</geneLocation>
<proteinExistence type="inferred from homology"/>
<dbReference type="GO" id="GO:0004519">
    <property type="term" value="F:endonuclease activity"/>
    <property type="evidence" value="ECO:0007669"/>
    <property type="project" value="UniProtKB-KW"/>
</dbReference>
<gene>
    <name evidence="7" type="ORF">A6A40_21050</name>
</gene>
<keyword evidence="2 6" id="KW-0255">Endonuclease</keyword>
<dbReference type="InterPro" id="IPR011335">
    <property type="entry name" value="Restrct_endonuc-II-like"/>
</dbReference>
<evidence type="ECO:0000256" key="6">
    <source>
        <dbReference type="PIRNR" id="PIRNR018267"/>
    </source>
</evidence>
<evidence type="ECO:0000256" key="4">
    <source>
        <dbReference type="ARBA" id="ARBA00022801"/>
    </source>
</evidence>
<dbReference type="RefSeq" id="WP_108547797.1">
    <property type="nucleotide sequence ID" value="NZ_CP028903.1"/>
</dbReference>
<keyword evidence="4 6" id="KW-0378">Hydrolase</keyword>
<dbReference type="Gene3D" id="3.40.960.10">
    <property type="entry name" value="VSR Endonuclease"/>
    <property type="match status" value="1"/>
</dbReference>
<keyword evidence="7" id="KW-0614">Plasmid</keyword>
<dbReference type="EC" id="3.1.-.-" evidence="6"/>
<evidence type="ECO:0000256" key="3">
    <source>
        <dbReference type="ARBA" id="ARBA00022763"/>
    </source>
</evidence>